<organism evidence="1 2">
    <name type="scientific">Sporanaerobium hydrogeniformans</name>
    <dbReference type="NCBI Taxonomy" id="3072179"/>
    <lineage>
        <taxon>Bacteria</taxon>
        <taxon>Bacillati</taxon>
        <taxon>Bacillota</taxon>
        <taxon>Clostridia</taxon>
        <taxon>Lachnospirales</taxon>
        <taxon>Lachnospiraceae</taxon>
        <taxon>Sporanaerobium</taxon>
    </lineage>
</organism>
<sequence>MIYLKNLDWNPFIIRLIGAFAFLLFFLLFRKLLRKFTIGLLSKISIKKLALGSKLTEALQKPLDYLFLFTGIWGALCISPLIRYKEISSNSFWSSEAVFSLDFIPFESVTTLYTVVFVSIATWGIYNLEVVYEMVLSDLNAKLGITDNTLLIRFTSKLIRFFTLLIGGAIVLSLLFGDIGGIITGVGLGGVAFAFVSKDALSNILSGALLMMDKPFIIGDWVEVSGIEGIIEDISFRSTRIRTFTQGVVVIPNAKIGNENIINWSRMEKRRVKFNLTLPYHTPLDKIHTCIQQINCLLSAHPTIEQGSFLVGLESLGDYSLNIQVLYFSLATDYASYLKIKETINLRILEICEKETIQIAFPTQTLHVHSS</sequence>
<gene>
    <name evidence="1" type="ORF">CS063_07025</name>
</gene>
<comment type="caution">
    <text evidence="1">The sequence shown here is derived from an EMBL/GenBank/DDBJ whole genome shotgun (WGS) entry which is preliminary data.</text>
</comment>
<proteinExistence type="predicted"/>
<name>A0AC61DEL7_9FIRM</name>
<evidence type="ECO:0000313" key="2">
    <source>
        <dbReference type="Proteomes" id="UP000224460"/>
    </source>
</evidence>
<dbReference type="EMBL" id="PEDL01000005">
    <property type="protein sequence ID" value="PHV71077.1"/>
    <property type="molecule type" value="Genomic_DNA"/>
</dbReference>
<dbReference type="Proteomes" id="UP000224460">
    <property type="component" value="Unassembled WGS sequence"/>
</dbReference>
<keyword evidence="2" id="KW-1185">Reference proteome</keyword>
<protein>
    <submittedName>
        <fullName evidence="1">Uncharacterized protein</fullName>
    </submittedName>
</protein>
<evidence type="ECO:0000313" key="1">
    <source>
        <dbReference type="EMBL" id="PHV71077.1"/>
    </source>
</evidence>
<accession>A0AC61DEL7</accession>
<reference evidence="1" key="1">
    <citation type="submission" date="2017-10" db="EMBL/GenBank/DDBJ databases">
        <title>Genome sequence of cellulolytic Lachnospiraceae bacterium XHS1971 isolated from hotspring sediment.</title>
        <authorList>
            <person name="Vasudevan G."/>
            <person name="Joshi A.J."/>
            <person name="Hivarkar S."/>
            <person name="Lanjekar V.B."/>
            <person name="Dhakephalkar P.K."/>
            <person name="Dagar S."/>
        </authorList>
    </citation>
    <scope>NUCLEOTIDE SEQUENCE</scope>
    <source>
        <strain evidence="1">XHS1971</strain>
    </source>
</reference>